<dbReference type="Pfam" id="PF16344">
    <property type="entry name" value="FecR_C"/>
    <property type="match status" value="1"/>
</dbReference>
<feature type="domain" description="Protein FecR C-terminal" evidence="3">
    <location>
        <begin position="242"/>
        <end position="310"/>
    </location>
</feature>
<sequence length="313" mass="35688">MQRKEIQQIVENYLKKKNTLKQTEALRQWLSFLVKKPLPHSQDEQEAIREKMWLHIEEATQTADYDESKTGNKRISIWSAAATAAASLLLTFGLYHFFQPERLIYQTSAGETKQITLADGSTIFLEENSQVEVGPEFQSDTARTIHLVTGQVFFQVQKDASRPFRIKGSAMQTEVLGTSFRIRSYENESLWHIAVKTGKVAVSSLHDPSKRYTLIAADSLVYSKTDDQVRQYIHQAANSGSLLFHDDNFQNIAQKLQQRYGIDIILEPSLADDHKFSGEFTSQDDMEDILEMICLATGTTYRQENGKIIIQSK</sequence>
<dbReference type="GO" id="GO:0016989">
    <property type="term" value="F:sigma factor antagonist activity"/>
    <property type="evidence" value="ECO:0007669"/>
    <property type="project" value="TreeGrafter"/>
</dbReference>
<dbReference type="RefSeq" id="WP_116773915.1">
    <property type="nucleotide sequence ID" value="NZ_QDKG01000001.1"/>
</dbReference>
<dbReference type="InterPro" id="IPR006860">
    <property type="entry name" value="FecR"/>
</dbReference>
<dbReference type="OrthoDB" id="704021at2"/>
<protein>
    <recommendedName>
        <fullName evidence="6">DUF4974 domain-containing protein</fullName>
    </recommendedName>
</protein>
<dbReference type="EMBL" id="QDKG01000001">
    <property type="protein sequence ID" value="PVH26069.1"/>
    <property type="molecule type" value="Genomic_DNA"/>
</dbReference>
<evidence type="ECO:0000256" key="1">
    <source>
        <dbReference type="SAM" id="Phobius"/>
    </source>
</evidence>
<evidence type="ECO:0000313" key="5">
    <source>
        <dbReference type="Proteomes" id="UP000245627"/>
    </source>
</evidence>
<dbReference type="Proteomes" id="UP000245627">
    <property type="component" value="Unassembled WGS sequence"/>
</dbReference>
<organism evidence="4 5">
    <name type="scientific">Sphingobacterium corticibacter</name>
    <dbReference type="NCBI Taxonomy" id="2171749"/>
    <lineage>
        <taxon>Bacteria</taxon>
        <taxon>Pseudomonadati</taxon>
        <taxon>Bacteroidota</taxon>
        <taxon>Sphingobacteriia</taxon>
        <taxon>Sphingobacteriales</taxon>
        <taxon>Sphingobacteriaceae</taxon>
        <taxon>Sphingobacterium</taxon>
    </lineage>
</organism>
<evidence type="ECO:0000313" key="4">
    <source>
        <dbReference type="EMBL" id="PVH26069.1"/>
    </source>
</evidence>
<comment type="caution">
    <text evidence="4">The sequence shown here is derived from an EMBL/GenBank/DDBJ whole genome shotgun (WGS) entry which is preliminary data.</text>
</comment>
<keyword evidence="1" id="KW-0812">Transmembrane</keyword>
<dbReference type="PIRSF" id="PIRSF018266">
    <property type="entry name" value="FecR"/>
    <property type="match status" value="1"/>
</dbReference>
<dbReference type="AlphaFoldDB" id="A0A2T8HKU7"/>
<gene>
    <name evidence="4" type="ORF">DC487_00125</name>
</gene>
<evidence type="ECO:0000259" key="2">
    <source>
        <dbReference type="Pfam" id="PF04773"/>
    </source>
</evidence>
<proteinExistence type="predicted"/>
<evidence type="ECO:0008006" key="6">
    <source>
        <dbReference type="Google" id="ProtNLM"/>
    </source>
</evidence>
<evidence type="ECO:0000259" key="3">
    <source>
        <dbReference type="Pfam" id="PF16344"/>
    </source>
</evidence>
<keyword evidence="5" id="KW-1185">Reference proteome</keyword>
<dbReference type="Gene3D" id="2.60.120.1440">
    <property type="match status" value="1"/>
</dbReference>
<feature type="transmembrane region" description="Helical" evidence="1">
    <location>
        <begin position="77"/>
        <end position="98"/>
    </location>
</feature>
<accession>A0A2T8HKU7</accession>
<dbReference type="Pfam" id="PF04773">
    <property type="entry name" value="FecR"/>
    <property type="match status" value="1"/>
</dbReference>
<name>A0A2T8HKU7_9SPHI</name>
<dbReference type="PANTHER" id="PTHR30273:SF2">
    <property type="entry name" value="PROTEIN FECR"/>
    <property type="match status" value="1"/>
</dbReference>
<dbReference type="InterPro" id="IPR032508">
    <property type="entry name" value="FecR_C"/>
</dbReference>
<feature type="domain" description="FecR protein" evidence="2">
    <location>
        <begin position="105"/>
        <end position="200"/>
    </location>
</feature>
<keyword evidence="1" id="KW-0472">Membrane</keyword>
<keyword evidence="1" id="KW-1133">Transmembrane helix</keyword>
<dbReference type="PANTHER" id="PTHR30273">
    <property type="entry name" value="PERIPLASMIC SIGNAL SENSOR AND SIGMA FACTOR ACTIVATOR FECR-RELATED"/>
    <property type="match status" value="1"/>
</dbReference>
<dbReference type="Gene3D" id="3.55.50.30">
    <property type="match status" value="1"/>
</dbReference>
<reference evidence="4 5" key="1">
    <citation type="submission" date="2018-04" db="EMBL/GenBank/DDBJ databases">
        <title>Sphingobacterium cortibacter sp. nov.</title>
        <authorList>
            <person name="Li Y."/>
        </authorList>
    </citation>
    <scope>NUCLEOTIDE SEQUENCE [LARGE SCALE GENOMIC DNA]</scope>
    <source>
        <strain evidence="4 5">2c-3</strain>
    </source>
</reference>
<dbReference type="InterPro" id="IPR012373">
    <property type="entry name" value="Ferrdict_sens_TM"/>
</dbReference>